<keyword evidence="3" id="KW-1185">Reference proteome</keyword>
<feature type="compositionally biased region" description="Gly residues" evidence="1">
    <location>
        <begin position="179"/>
        <end position="189"/>
    </location>
</feature>
<name>A0A1I8AZD1_MELHA</name>
<feature type="chain" id="PRO_5009315277" evidence="2">
    <location>
        <begin position="26"/>
        <end position="189"/>
    </location>
</feature>
<proteinExistence type="predicted"/>
<protein>
    <submittedName>
        <fullName evidence="4">Uncharacterized protein</fullName>
    </submittedName>
</protein>
<feature type="signal peptide" evidence="2">
    <location>
        <begin position="1"/>
        <end position="25"/>
    </location>
</feature>
<dbReference type="Proteomes" id="UP000095281">
    <property type="component" value="Unplaced"/>
</dbReference>
<reference evidence="4" key="1">
    <citation type="submission" date="2016-11" db="UniProtKB">
        <authorList>
            <consortium name="WormBaseParasite"/>
        </authorList>
    </citation>
    <scope>IDENTIFICATION</scope>
</reference>
<feature type="compositionally biased region" description="Polar residues" evidence="1">
    <location>
        <begin position="81"/>
        <end position="90"/>
    </location>
</feature>
<evidence type="ECO:0000313" key="3">
    <source>
        <dbReference type="Proteomes" id="UP000095281"/>
    </source>
</evidence>
<sequence length="189" mass="21106">MTFLKFFGIFILFLLIVNYIKIVEGAPGKDKKKEEKKSTNDKSNIIYFGEFPTHIPEEASSSILSKAKKGQEKTDKKKQNVGESTSSFHPNVQMLFDSQKNDENKANHNPGQLYGVPINYLPYYNPEAGEVYGAPINHPLYNPYHPGLSPIMHDSTVMTAVPLDKPQTGEPDHHQTGRNDGGIGKKTTD</sequence>
<evidence type="ECO:0000313" key="4">
    <source>
        <dbReference type="WBParaSite" id="MhA1_Contig1128.frz3.gene8"/>
    </source>
</evidence>
<dbReference type="WBParaSite" id="MhA1_Contig1128.frz3.gene8">
    <property type="protein sequence ID" value="MhA1_Contig1128.frz3.gene8"/>
    <property type="gene ID" value="MhA1_Contig1128.frz3.gene8"/>
</dbReference>
<keyword evidence="2" id="KW-0732">Signal</keyword>
<dbReference type="AlphaFoldDB" id="A0A1I8AZD1"/>
<feature type="region of interest" description="Disordered" evidence="1">
    <location>
        <begin position="62"/>
        <end position="91"/>
    </location>
</feature>
<accession>A0A1I8AZD1</accession>
<evidence type="ECO:0000256" key="2">
    <source>
        <dbReference type="SAM" id="SignalP"/>
    </source>
</evidence>
<evidence type="ECO:0000256" key="1">
    <source>
        <dbReference type="SAM" id="MobiDB-lite"/>
    </source>
</evidence>
<feature type="compositionally biased region" description="Basic and acidic residues" evidence="1">
    <location>
        <begin position="69"/>
        <end position="80"/>
    </location>
</feature>
<organism evidence="3 4">
    <name type="scientific">Meloidogyne hapla</name>
    <name type="common">Root-knot nematode worm</name>
    <dbReference type="NCBI Taxonomy" id="6305"/>
    <lineage>
        <taxon>Eukaryota</taxon>
        <taxon>Metazoa</taxon>
        <taxon>Ecdysozoa</taxon>
        <taxon>Nematoda</taxon>
        <taxon>Chromadorea</taxon>
        <taxon>Rhabditida</taxon>
        <taxon>Tylenchina</taxon>
        <taxon>Tylenchomorpha</taxon>
        <taxon>Tylenchoidea</taxon>
        <taxon>Meloidogynidae</taxon>
        <taxon>Meloidogyninae</taxon>
        <taxon>Meloidogyne</taxon>
    </lineage>
</organism>
<feature type="region of interest" description="Disordered" evidence="1">
    <location>
        <begin position="163"/>
        <end position="189"/>
    </location>
</feature>